<dbReference type="KEGG" id="bdw:94335016"/>
<dbReference type="InterPro" id="IPR009450">
    <property type="entry name" value="Plno_GlcNAc_GPI2"/>
</dbReference>
<evidence type="ECO:0000256" key="9">
    <source>
        <dbReference type="SAM" id="MobiDB-lite"/>
    </source>
</evidence>
<dbReference type="GeneID" id="94335016"/>
<dbReference type="Gene3D" id="3.30.310.50">
    <property type="entry name" value="Alpha-D-phosphohexomutase, C-terminal domain"/>
    <property type="match status" value="1"/>
</dbReference>
<keyword evidence="6 10" id="KW-0812">Transmembrane</keyword>
<feature type="region of interest" description="Disordered" evidence="9">
    <location>
        <begin position="194"/>
        <end position="230"/>
    </location>
</feature>
<comment type="caution">
    <text evidence="11">The sequence shown here is derived from an EMBL/GenBank/DDBJ whole genome shotgun (WGS) entry which is preliminary data.</text>
</comment>
<evidence type="ECO:0000256" key="3">
    <source>
        <dbReference type="ARBA" id="ARBA00007073"/>
    </source>
</evidence>
<gene>
    <name evidence="11" type="ORF">BdWA1_000718</name>
</gene>
<evidence type="ECO:0000256" key="2">
    <source>
        <dbReference type="ARBA" id="ARBA00004687"/>
    </source>
</evidence>
<comment type="similarity">
    <text evidence="4">Belongs to the PIGC family.</text>
</comment>
<keyword evidence="11" id="KW-0808">Transferase</keyword>
<evidence type="ECO:0000256" key="6">
    <source>
        <dbReference type="ARBA" id="ARBA00022692"/>
    </source>
</evidence>
<feature type="transmembrane region" description="Helical" evidence="10">
    <location>
        <begin position="138"/>
        <end position="156"/>
    </location>
</feature>
<dbReference type="AlphaFoldDB" id="A0AAD9PN27"/>
<dbReference type="Pfam" id="PF06432">
    <property type="entry name" value="GPI2"/>
    <property type="match status" value="1"/>
</dbReference>
<dbReference type="Pfam" id="PF09341">
    <property type="entry name" value="Pcc1"/>
    <property type="match status" value="1"/>
</dbReference>
<evidence type="ECO:0000313" key="12">
    <source>
        <dbReference type="Proteomes" id="UP001214638"/>
    </source>
</evidence>
<dbReference type="EMBL" id="JALLKP010000001">
    <property type="protein sequence ID" value="KAK2197715.1"/>
    <property type="molecule type" value="Genomic_DNA"/>
</dbReference>
<dbReference type="PANTHER" id="PTHR12982:SF0">
    <property type="entry name" value="PHOSPHATIDYLINOSITOL N-ACETYLGLUCOSAMINYLTRANSFERASE SUBUNIT C"/>
    <property type="match status" value="1"/>
</dbReference>
<feature type="transmembrane region" description="Helical" evidence="10">
    <location>
        <begin position="162"/>
        <end position="183"/>
    </location>
</feature>
<dbReference type="Proteomes" id="UP001214638">
    <property type="component" value="Unassembled WGS sequence"/>
</dbReference>
<protein>
    <submittedName>
        <fullName evidence="11">Bifunctional Phosphatidylinositol N-acetylglucosaminyltransferase subunit C/CTAG-Pcc1 family</fullName>
    </submittedName>
</protein>
<sequence length="326" mass="36396">MVTGAPTNDYLRNVRFTVAVYITLEVCRAIPVDIDQLLQPVLQTLTSSFSDDTVYALAIMASLLHVMTLDFDVISRHDDYIRDVDAMPINCLLLASVLIASRFGNPKKASTFLQCHVIAFSLLALAQIWLVDTKNRSLTYGFTLLVVLATSLYIFTLQFSWLVVYSLGIVLLTFVMPLFYVYAQRYKRNVSGPWNPDQIPTRPKSKSTSAGSRSAATTPLSSEGNSPRCKATELVTDTPENLWTHNVTINVPSAQVCKILTLVLKSEPCINPKECTISFSAQENILKVEIVASNQRALRLQTNGFYESCYTIMSTLETFHPDMQQT</sequence>
<dbReference type="GO" id="GO:0016757">
    <property type="term" value="F:glycosyltransferase activity"/>
    <property type="evidence" value="ECO:0007669"/>
    <property type="project" value="UniProtKB-KW"/>
</dbReference>
<feature type="transmembrane region" description="Helical" evidence="10">
    <location>
        <begin position="86"/>
        <end position="105"/>
    </location>
</feature>
<keyword evidence="11" id="KW-0328">Glycosyltransferase</keyword>
<comment type="similarity">
    <text evidence="3">Belongs to the CTAG/PCC1 family.</text>
</comment>
<dbReference type="GO" id="GO:0000506">
    <property type="term" value="C:glycosylphosphatidylinositol-N-acetylglucosaminyltransferase (GPI-GnT) complex"/>
    <property type="evidence" value="ECO:0007669"/>
    <property type="project" value="TreeGrafter"/>
</dbReference>
<feature type="transmembrane region" description="Helical" evidence="10">
    <location>
        <begin position="54"/>
        <end position="74"/>
    </location>
</feature>
<evidence type="ECO:0000256" key="5">
    <source>
        <dbReference type="ARBA" id="ARBA00022502"/>
    </source>
</evidence>
<evidence type="ECO:0000256" key="8">
    <source>
        <dbReference type="ARBA" id="ARBA00023136"/>
    </source>
</evidence>
<evidence type="ECO:0000256" key="10">
    <source>
        <dbReference type="SAM" id="Phobius"/>
    </source>
</evidence>
<evidence type="ECO:0000256" key="1">
    <source>
        <dbReference type="ARBA" id="ARBA00004141"/>
    </source>
</evidence>
<dbReference type="RefSeq" id="XP_067804557.1">
    <property type="nucleotide sequence ID" value="XM_067945766.1"/>
</dbReference>
<comment type="pathway">
    <text evidence="2">Glycolipid biosynthesis; glycosylphosphatidylinositol-anchor biosynthesis.</text>
</comment>
<reference evidence="11" key="1">
    <citation type="journal article" date="2023" name="Nat. Microbiol.">
        <title>Babesia duncani multi-omics identifies virulence factors and drug targets.</title>
        <authorList>
            <person name="Singh P."/>
            <person name="Lonardi S."/>
            <person name="Liang Q."/>
            <person name="Vydyam P."/>
            <person name="Khabirova E."/>
            <person name="Fang T."/>
            <person name="Gihaz S."/>
            <person name="Thekkiniath J."/>
            <person name="Munshi M."/>
            <person name="Abel S."/>
            <person name="Ciampossin L."/>
            <person name="Batugedara G."/>
            <person name="Gupta M."/>
            <person name="Lu X.M."/>
            <person name="Lenz T."/>
            <person name="Chakravarty S."/>
            <person name="Cornillot E."/>
            <person name="Hu Y."/>
            <person name="Ma W."/>
            <person name="Gonzalez L.M."/>
            <person name="Sanchez S."/>
            <person name="Estrada K."/>
            <person name="Sanchez-Flores A."/>
            <person name="Montero E."/>
            <person name="Harb O.S."/>
            <person name="Le Roch K.G."/>
            <person name="Mamoun C.B."/>
        </authorList>
    </citation>
    <scope>NUCLEOTIDE SEQUENCE</scope>
    <source>
        <strain evidence="11">WA1</strain>
    </source>
</reference>
<feature type="transmembrane region" description="Helical" evidence="10">
    <location>
        <begin position="111"/>
        <end position="131"/>
    </location>
</feature>
<accession>A0AAD9PN27</accession>
<evidence type="ECO:0000256" key="4">
    <source>
        <dbReference type="ARBA" id="ARBA00008321"/>
    </source>
</evidence>
<evidence type="ECO:0000313" key="11">
    <source>
        <dbReference type="EMBL" id="KAK2197715.1"/>
    </source>
</evidence>
<dbReference type="InterPro" id="IPR015419">
    <property type="entry name" value="CTAG/Pcc1"/>
</dbReference>
<keyword evidence="12" id="KW-1185">Reference proteome</keyword>
<keyword evidence="5" id="KW-0337">GPI-anchor biosynthesis</keyword>
<name>A0AAD9PN27_9APIC</name>
<organism evidence="11 12">
    <name type="scientific">Babesia duncani</name>
    <dbReference type="NCBI Taxonomy" id="323732"/>
    <lineage>
        <taxon>Eukaryota</taxon>
        <taxon>Sar</taxon>
        <taxon>Alveolata</taxon>
        <taxon>Apicomplexa</taxon>
        <taxon>Aconoidasida</taxon>
        <taxon>Piroplasmida</taxon>
        <taxon>Babesiidae</taxon>
        <taxon>Babesia</taxon>
    </lineage>
</organism>
<keyword evidence="8 10" id="KW-0472">Membrane</keyword>
<keyword evidence="7 10" id="KW-1133">Transmembrane helix</keyword>
<dbReference type="PANTHER" id="PTHR12982">
    <property type="entry name" value="PHOSPHATIDYLINOSITOL GLYCAN, CLASS C"/>
    <property type="match status" value="1"/>
</dbReference>
<proteinExistence type="inferred from homology"/>
<comment type="subcellular location">
    <subcellularLocation>
        <location evidence="1">Membrane</location>
        <topology evidence="1">Multi-pass membrane protein</topology>
    </subcellularLocation>
</comment>
<feature type="compositionally biased region" description="Low complexity" evidence="9">
    <location>
        <begin position="206"/>
        <end position="218"/>
    </location>
</feature>
<dbReference type="GO" id="GO:0006506">
    <property type="term" value="P:GPI anchor biosynthetic process"/>
    <property type="evidence" value="ECO:0007669"/>
    <property type="project" value="UniProtKB-KW"/>
</dbReference>
<evidence type="ECO:0000256" key="7">
    <source>
        <dbReference type="ARBA" id="ARBA00022989"/>
    </source>
</evidence>